<accession>A0A917RD35</accession>
<keyword evidence="3" id="KW-0732">Signal</keyword>
<evidence type="ECO:0000256" key="3">
    <source>
        <dbReference type="SAM" id="SignalP"/>
    </source>
</evidence>
<keyword evidence="5" id="KW-1185">Reference proteome</keyword>
<dbReference type="Pfam" id="PF19516">
    <property type="entry name" value="DUF6049"/>
    <property type="match status" value="1"/>
</dbReference>
<evidence type="ECO:0000313" key="5">
    <source>
        <dbReference type="Proteomes" id="UP000645217"/>
    </source>
</evidence>
<comment type="caution">
    <text evidence="4">The sequence shown here is derived from an EMBL/GenBank/DDBJ whole genome shotgun (WGS) entry which is preliminary data.</text>
</comment>
<keyword evidence="2" id="KW-1133">Transmembrane helix</keyword>
<organism evidence="4 5">
    <name type="scientific">Sphaerisporangium melleum</name>
    <dbReference type="NCBI Taxonomy" id="321316"/>
    <lineage>
        <taxon>Bacteria</taxon>
        <taxon>Bacillati</taxon>
        <taxon>Actinomycetota</taxon>
        <taxon>Actinomycetes</taxon>
        <taxon>Streptosporangiales</taxon>
        <taxon>Streptosporangiaceae</taxon>
        <taxon>Sphaerisporangium</taxon>
    </lineage>
</organism>
<dbReference type="EMBL" id="BMNT01000028">
    <property type="protein sequence ID" value="GGL01404.1"/>
    <property type="molecule type" value="Genomic_DNA"/>
</dbReference>
<sequence length="737" mass="77064">MTRGAALFFALTAALLMTPAATAAAAGAARPVAARAGSMAGAAGAAQPAAAPAQAASERSVRAAGRQDAHVVVNAITPQVPRASTTQIKIAGVVSNTGAAPLTGLTIRLRFSRQPFATRAEMQAFAGGGQLLDSSRLTIPVSQLVASGQVPWEFVFTPGQLGMYRYGVYPVTIELVDVASRQLTAQRTFLPYAPEGQQVTRTKIAWALPIADQPHRGDDATFVDDGLHDAVSDNGRLGKILKIAEAPAPGVSWFLDPAVLDDAQVMAKGYTLKTGRDSERKTGDQTADQWLQRLRTALKDVPVSAMPYADPDVTAVTHHGLDAFTGIAIKQGSAVATKLLGKEVTTSVNWPAAGVVDRDALDVLAVAGVGTVLLDASALPPSPLLPYTPDAVATVDTVQRPVRVLLADSVLSQLAATTGASGAGVTTLATQRFLAETAMISVERPSEPRTVVAAPPRRWNPDPAFVSALLKTAASAPWLKPVSLSSIKPSAKTSVPRADLVYTDKDRQAELGKAYIASVRKLSRRAEVTATVTSDHRRVFDTALLRVTSSAWRGRTGGAGPLLKQIDAAVTGRTDAISITSGEDRALAGQNGIVPISIRNDLPDQEVTVGVRITSGNRKLLTIGSYESPVTISPGKTRPIDIPMVAKAGGQVTVKVQLTTADGLRYGAPVEFSVRTTGYTAIALVIVGAALAVLLAAVLLRIVRRRSRKIAKARAAAGRRGQPPAVPEPAQQREGPS</sequence>
<dbReference type="RefSeq" id="WP_189165408.1">
    <property type="nucleotide sequence ID" value="NZ_BMNT01000028.1"/>
</dbReference>
<feature type="transmembrane region" description="Helical" evidence="2">
    <location>
        <begin position="679"/>
        <end position="703"/>
    </location>
</feature>
<name>A0A917RD35_9ACTN</name>
<dbReference type="InterPro" id="IPR046112">
    <property type="entry name" value="DUF6049"/>
</dbReference>
<evidence type="ECO:0000313" key="4">
    <source>
        <dbReference type="EMBL" id="GGL01404.1"/>
    </source>
</evidence>
<evidence type="ECO:0000256" key="2">
    <source>
        <dbReference type="SAM" id="Phobius"/>
    </source>
</evidence>
<keyword evidence="2" id="KW-0472">Membrane</keyword>
<reference evidence="4" key="2">
    <citation type="submission" date="2020-09" db="EMBL/GenBank/DDBJ databases">
        <authorList>
            <person name="Sun Q."/>
            <person name="Ohkuma M."/>
        </authorList>
    </citation>
    <scope>NUCLEOTIDE SEQUENCE</scope>
    <source>
        <strain evidence="4">JCM 13064</strain>
    </source>
</reference>
<feature type="chain" id="PRO_5036791960" evidence="3">
    <location>
        <begin position="26"/>
        <end position="737"/>
    </location>
</feature>
<protein>
    <submittedName>
        <fullName evidence="4">Glycoprotein</fullName>
    </submittedName>
</protein>
<dbReference type="Proteomes" id="UP000645217">
    <property type="component" value="Unassembled WGS sequence"/>
</dbReference>
<gene>
    <name evidence="4" type="ORF">GCM10007964_49390</name>
</gene>
<dbReference type="AlphaFoldDB" id="A0A917RD35"/>
<keyword evidence="2" id="KW-0812">Transmembrane</keyword>
<proteinExistence type="predicted"/>
<feature type="signal peptide" evidence="3">
    <location>
        <begin position="1"/>
        <end position="25"/>
    </location>
</feature>
<feature type="region of interest" description="Disordered" evidence="1">
    <location>
        <begin position="713"/>
        <end position="737"/>
    </location>
</feature>
<evidence type="ECO:0000256" key="1">
    <source>
        <dbReference type="SAM" id="MobiDB-lite"/>
    </source>
</evidence>
<reference evidence="4" key="1">
    <citation type="journal article" date="2014" name="Int. J. Syst. Evol. Microbiol.">
        <title>Complete genome sequence of Corynebacterium casei LMG S-19264T (=DSM 44701T), isolated from a smear-ripened cheese.</title>
        <authorList>
            <consortium name="US DOE Joint Genome Institute (JGI-PGF)"/>
            <person name="Walter F."/>
            <person name="Albersmeier A."/>
            <person name="Kalinowski J."/>
            <person name="Ruckert C."/>
        </authorList>
    </citation>
    <scope>NUCLEOTIDE SEQUENCE</scope>
    <source>
        <strain evidence="4">JCM 13064</strain>
    </source>
</reference>